<keyword evidence="2" id="KW-1185">Reference proteome</keyword>
<accession>A0A7J6B6K9</accession>
<dbReference type="Proteomes" id="UP000593565">
    <property type="component" value="Unassembled WGS sequence"/>
</dbReference>
<protein>
    <submittedName>
        <fullName evidence="1">Uncharacterized protein</fullName>
    </submittedName>
</protein>
<name>A0A7J6B6K9_AMEME</name>
<dbReference type="AlphaFoldDB" id="A0A7J6B6K9"/>
<comment type="caution">
    <text evidence="1">The sequence shown here is derived from an EMBL/GenBank/DDBJ whole genome shotgun (WGS) entry which is preliminary data.</text>
</comment>
<evidence type="ECO:0000313" key="2">
    <source>
        <dbReference type="Proteomes" id="UP000593565"/>
    </source>
</evidence>
<sequence>MREKLIAPFLLPPGAFCMEEKPLSARHQLPFYATSHMTPTLLPKGQQMLSRTSLLKETEGLDHVLQQAWNNILDNLFRNHHHSVPKRVCEVLCKGELRFGLFALLVVLWS</sequence>
<organism evidence="1 2">
    <name type="scientific">Ameiurus melas</name>
    <name type="common">Black bullhead</name>
    <name type="synonym">Silurus melas</name>
    <dbReference type="NCBI Taxonomy" id="219545"/>
    <lineage>
        <taxon>Eukaryota</taxon>
        <taxon>Metazoa</taxon>
        <taxon>Chordata</taxon>
        <taxon>Craniata</taxon>
        <taxon>Vertebrata</taxon>
        <taxon>Euteleostomi</taxon>
        <taxon>Actinopterygii</taxon>
        <taxon>Neopterygii</taxon>
        <taxon>Teleostei</taxon>
        <taxon>Ostariophysi</taxon>
        <taxon>Siluriformes</taxon>
        <taxon>Ictaluridae</taxon>
        <taxon>Ameiurus</taxon>
    </lineage>
</organism>
<dbReference type="EMBL" id="JAAGNN010000004">
    <property type="protein sequence ID" value="KAF4090734.1"/>
    <property type="molecule type" value="Genomic_DNA"/>
</dbReference>
<evidence type="ECO:0000313" key="1">
    <source>
        <dbReference type="EMBL" id="KAF4090734.1"/>
    </source>
</evidence>
<proteinExistence type="predicted"/>
<reference evidence="1 2" key="1">
    <citation type="submission" date="2020-02" db="EMBL/GenBank/DDBJ databases">
        <title>A chromosome-scale genome assembly of the black bullhead catfish (Ameiurus melas).</title>
        <authorList>
            <person name="Wen M."/>
            <person name="Zham M."/>
            <person name="Cabau C."/>
            <person name="Klopp C."/>
            <person name="Donnadieu C."/>
            <person name="Roques C."/>
            <person name="Bouchez O."/>
            <person name="Lampietro C."/>
            <person name="Jouanno E."/>
            <person name="Herpin A."/>
            <person name="Louis A."/>
            <person name="Berthelot C."/>
            <person name="Parey E."/>
            <person name="Roest-Crollius H."/>
            <person name="Braasch I."/>
            <person name="Postlethwait J."/>
            <person name="Robinson-Rechavi M."/>
            <person name="Echchiki A."/>
            <person name="Begum T."/>
            <person name="Montfort J."/>
            <person name="Schartl M."/>
            <person name="Bobe J."/>
            <person name="Guiguen Y."/>
        </authorList>
    </citation>
    <scope>NUCLEOTIDE SEQUENCE [LARGE SCALE GENOMIC DNA]</scope>
    <source>
        <strain evidence="1">M_S1</strain>
        <tissue evidence="1">Blood</tissue>
    </source>
</reference>
<gene>
    <name evidence="1" type="ORF">AMELA_G00055600</name>
</gene>